<proteinExistence type="predicted"/>
<reference evidence="1 2" key="1">
    <citation type="submission" date="2023-09" db="EMBL/GenBank/DDBJ databases">
        <title>Nesidiocoris tenuis whole genome shotgun sequence.</title>
        <authorList>
            <person name="Shibata T."/>
            <person name="Shimoda M."/>
            <person name="Kobayashi T."/>
            <person name="Uehara T."/>
        </authorList>
    </citation>
    <scope>NUCLEOTIDE SEQUENCE [LARGE SCALE GENOMIC DNA]</scope>
    <source>
        <strain evidence="1 2">Japan</strain>
    </source>
</reference>
<evidence type="ECO:0000313" key="1">
    <source>
        <dbReference type="EMBL" id="BET00677.1"/>
    </source>
</evidence>
<keyword evidence="2" id="KW-1185">Reference proteome</keyword>
<accession>A0ABN7B8G7</accession>
<name>A0ABN7B8G7_9HEMI</name>
<protein>
    <submittedName>
        <fullName evidence="1">Uncharacterized protein</fullName>
    </submittedName>
</protein>
<dbReference type="Proteomes" id="UP001307889">
    <property type="component" value="Chromosome 12"/>
</dbReference>
<organism evidence="1 2">
    <name type="scientific">Nesidiocoris tenuis</name>
    <dbReference type="NCBI Taxonomy" id="355587"/>
    <lineage>
        <taxon>Eukaryota</taxon>
        <taxon>Metazoa</taxon>
        <taxon>Ecdysozoa</taxon>
        <taxon>Arthropoda</taxon>
        <taxon>Hexapoda</taxon>
        <taxon>Insecta</taxon>
        <taxon>Pterygota</taxon>
        <taxon>Neoptera</taxon>
        <taxon>Paraneoptera</taxon>
        <taxon>Hemiptera</taxon>
        <taxon>Heteroptera</taxon>
        <taxon>Panheteroptera</taxon>
        <taxon>Cimicomorpha</taxon>
        <taxon>Miridae</taxon>
        <taxon>Dicyphina</taxon>
        <taxon>Nesidiocoris</taxon>
    </lineage>
</organism>
<gene>
    <name evidence="1" type="ORF">NTJ_13493</name>
</gene>
<sequence length="85" mass="9231">MGGQFGQHRGTIGILPVRPCEPETPFRYLEVGAVVSVHKSSSADLGLGLRSFGRNVAHAATLGYVTWHSAKIRYTSMLLFWIGAT</sequence>
<dbReference type="EMBL" id="AP028920">
    <property type="protein sequence ID" value="BET00677.1"/>
    <property type="molecule type" value="Genomic_DNA"/>
</dbReference>
<evidence type="ECO:0000313" key="2">
    <source>
        <dbReference type="Proteomes" id="UP001307889"/>
    </source>
</evidence>